<comment type="caution">
    <text evidence="1">The sequence shown here is derived from an EMBL/GenBank/DDBJ whole genome shotgun (WGS) entry which is preliminary data.</text>
</comment>
<accession>M3VE52</accession>
<dbReference type="EMBL" id="BAOP01000006">
    <property type="protein sequence ID" value="GAC79014.1"/>
    <property type="molecule type" value="Genomic_DNA"/>
</dbReference>
<protein>
    <recommendedName>
        <fullName evidence="3">Cache domain-containing protein</fullName>
    </recommendedName>
</protein>
<name>M3VE52_GORML</name>
<proteinExistence type="predicted"/>
<gene>
    <name evidence="1" type="ORF">GM1_006_00090</name>
</gene>
<keyword evidence="2" id="KW-1185">Reference proteome</keyword>
<evidence type="ECO:0008006" key="3">
    <source>
        <dbReference type="Google" id="ProtNLM"/>
    </source>
</evidence>
<dbReference type="STRING" id="410332.SAMN04488550_0525"/>
<sequence>MAIAATMDSFAERVQEWSVQLGRKFAAHRGALSATAVDRIVKPDVEVMLADPDANIAGGGFVAASGLLPSGGSFMAWWQGESVDRVDALANLSMTAANRYLDADWYQGPVTTGRLTVTGPYIDMLCTDEFALTYTCPVTWPGAPTTTSVAGIDVTVADLEKILYRELAALGPDAALINAEGRAIVTASPAELPGDFVATDRTTWPLNHGLAVVV</sequence>
<dbReference type="eggNOG" id="COG2186">
    <property type="taxonomic scope" value="Bacteria"/>
</dbReference>
<organism evidence="1 2">
    <name type="scientific">Gordonia malaquae NBRC 108250</name>
    <dbReference type="NCBI Taxonomy" id="1223542"/>
    <lineage>
        <taxon>Bacteria</taxon>
        <taxon>Bacillati</taxon>
        <taxon>Actinomycetota</taxon>
        <taxon>Actinomycetes</taxon>
        <taxon>Mycobacteriales</taxon>
        <taxon>Gordoniaceae</taxon>
        <taxon>Gordonia</taxon>
    </lineage>
</organism>
<evidence type="ECO:0000313" key="1">
    <source>
        <dbReference type="EMBL" id="GAC79014.1"/>
    </source>
</evidence>
<dbReference type="AlphaFoldDB" id="M3VE52"/>
<evidence type="ECO:0000313" key="2">
    <source>
        <dbReference type="Proteomes" id="UP000035009"/>
    </source>
</evidence>
<reference evidence="1 2" key="1">
    <citation type="submission" date="2013-02" db="EMBL/GenBank/DDBJ databases">
        <title>Whole genome shotgun sequence of Gordonia malaquae NBRC 108250.</title>
        <authorList>
            <person name="Yoshida I."/>
            <person name="Hosoyama A."/>
            <person name="Tsuchikane K."/>
            <person name="Ando Y."/>
            <person name="Baba S."/>
            <person name="Ohji S."/>
            <person name="Hamada M."/>
            <person name="Tamura T."/>
            <person name="Yamazoe A."/>
            <person name="Yamazaki S."/>
            <person name="Fujita N."/>
        </authorList>
    </citation>
    <scope>NUCLEOTIDE SEQUENCE [LARGE SCALE GENOMIC DNA]</scope>
    <source>
        <strain evidence="1 2">NBRC 108250</strain>
    </source>
</reference>
<dbReference type="Proteomes" id="UP000035009">
    <property type="component" value="Unassembled WGS sequence"/>
</dbReference>
<dbReference type="Gene3D" id="3.30.450.20">
    <property type="entry name" value="PAS domain"/>
    <property type="match status" value="1"/>
</dbReference>